<gene>
    <name evidence="2" type="ORF">H696_06137</name>
</gene>
<evidence type="ECO:0000256" key="1">
    <source>
        <dbReference type="SAM" id="MobiDB-lite"/>
    </source>
</evidence>
<name>A0A058Z1R1_FONAL</name>
<protein>
    <submittedName>
        <fullName evidence="2">Uncharacterized protein</fullName>
    </submittedName>
</protein>
<dbReference type="AlphaFoldDB" id="A0A058Z1R1"/>
<organism evidence="2">
    <name type="scientific">Fonticula alba</name>
    <name type="common">Slime mold</name>
    <dbReference type="NCBI Taxonomy" id="691883"/>
    <lineage>
        <taxon>Eukaryota</taxon>
        <taxon>Rotosphaerida</taxon>
        <taxon>Fonticulaceae</taxon>
        <taxon>Fonticula</taxon>
    </lineage>
</organism>
<feature type="region of interest" description="Disordered" evidence="1">
    <location>
        <begin position="65"/>
        <end position="110"/>
    </location>
</feature>
<proteinExistence type="predicted"/>
<sequence length="110" mass="11872">MAMPIVVLSARGLVARLPGVVARPTGYYAWRRHARRCGLPSVITPGGRGPPIVVRRDLPIAVARPVSLPNQRRDPPPGSLRPVSLSTRPPIAQRAASPPTQRRSPPSRIV</sequence>
<dbReference type="EMBL" id="KB932219">
    <property type="protein sequence ID" value="KCV67442.1"/>
    <property type="molecule type" value="Genomic_DNA"/>
</dbReference>
<dbReference type="RefSeq" id="XP_009498169.1">
    <property type="nucleotide sequence ID" value="XM_009499894.1"/>
</dbReference>
<dbReference type="Proteomes" id="UP000030693">
    <property type="component" value="Unassembled WGS sequence"/>
</dbReference>
<accession>A0A058Z1R1</accession>
<reference evidence="2" key="1">
    <citation type="submission" date="2013-04" db="EMBL/GenBank/DDBJ databases">
        <title>The Genome Sequence of Fonticula alba ATCC 38817.</title>
        <authorList>
            <consortium name="The Broad Institute Genomics Platform"/>
            <person name="Russ C."/>
            <person name="Cuomo C."/>
            <person name="Burger G."/>
            <person name="Gray M.W."/>
            <person name="Holland P.W.H."/>
            <person name="King N."/>
            <person name="Lang F.B.F."/>
            <person name="Roger A.J."/>
            <person name="Ruiz-Trillo I."/>
            <person name="Brown M."/>
            <person name="Walker B."/>
            <person name="Young S."/>
            <person name="Zeng Q."/>
            <person name="Gargeya S."/>
            <person name="Fitzgerald M."/>
            <person name="Haas B."/>
            <person name="Abouelleil A."/>
            <person name="Allen A.W."/>
            <person name="Alvarado L."/>
            <person name="Arachchi H.M."/>
            <person name="Berlin A.M."/>
            <person name="Chapman S.B."/>
            <person name="Gainer-Dewar J."/>
            <person name="Goldberg J."/>
            <person name="Griggs A."/>
            <person name="Gujja S."/>
            <person name="Hansen M."/>
            <person name="Howarth C."/>
            <person name="Imamovic A."/>
            <person name="Ireland A."/>
            <person name="Larimer J."/>
            <person name="McCowan C."/>
            <person name="Murphy C."/>
            <person name="Pearson M."/>
            <person name="Poon T.W."/>
            <person name="Priest M."/>
            <person name="Roberts A."/>
            <person name="Saif S."/>
            <person name="Shea T."/>
            <person name="Sisk P."/>
            <person name="Sykes S."/>
            <person name="Wortman J."/>
            <person name="Nusbaum C."/>
            <person name="Birren B."/>
        </authorList>
    </citation>
    <scope>NUCLEOTIDE SEQUENCE [LARGE SCALE GENOMIC DNA]</scope>
    <source>
        <strain evidence="2">ATCC 38817</strain>
    </source>
</reference>
<dbReference type="GeneID" id="20530862"/>
<evidence type="ECO:0000313" key="3">
    <source>
        <dbReference type="Proteomes" id="UP000030693"/>
    </source>
</evidence>
<evidence type="ECO:0000313" key="2">
    <source>
        <dbReference type="EMBL" id="KCV67442.1"/>
    </source>
</evidence>
<feature type="compositionally biased region" description="Low complexity" evidence="1">
    <location>
        <begin position="94"/>
        <end position="110"/>
    </location>
</feature>
<keyword evidence="3" id="KW-1185">Reference proteome</keyword>